<name>A0ABX6P5D3_9BURK</name>
<evidence type="ECO:0000256" key="6">
    <source>
        <dbReference type="ARBA" id="ARBA00023136"/>
    </source>
</evidence>
<reference evidence="9 10" key="1">
    <citation type="submission" date="2020-05" db="EMBL/GenBank/DDBJ databases">
        <title>Ramlibacter rhizophilus sp. nov., isolated from rhizosphere soil of national flower Mugunghwa from South Korea.</title>
        <authorList>
            <person name="Zheng-Fei Y."/>
            <person name="Huan T."/>
        </authorList>
    </citation>
    <scope>NUCLEOTIDE SEQUENCE [LARGE SCALE GENOMIC DNA]</scope>
    <source>
        <strain evidence="9 10">H242</strain>
    </source>
</reference>
<keyword evidence="7" id="KW-0997">Cell inner membrane</keyword>
<reference evidence="9 10" key="2">
    <citation type="submission" date="2020-05" db="EMBL/GenBank/DDBJ databases">
        <authorList>
            <person name="Khan S.A."/>
            <person name="Jeon C.O."/>
            <person name="Chun B.H."/>
        </authorList>
    </citation>
    <scope>NUCLEOTIDE SEQUENCE [LARGE SCALE GENOMIC DNA]</scope>
    <source>
        <strain evidence="9 10">H242</strain>
    </source>
</reference>
<keyword evidence="4 7" id="KW-0812">Transmembrane</keyword>
<evidence type="ECO:0000259" key="8">
    <source>
        <dbReference type="Pfam" id="PF04290"/>
    </source>
</evidence>
<feature type="transmembrane region" description="Helical" evidence="7">
    <location>
        <begin position="110"/>
        <end position="132"/>
    </location>
</feature>
<keyword evidence="2 7" id="KW-0813">Transport</keyword>
<evidence type="ECO:0000256" key="7">
    <source>
        <dbReference type="RuleBase" id="RU369079"/>
    </source>
</evidence>
<dbReference type="Proteomes" id="UP000500826">
    <property type="component" value="Chromosome"/>
</dbReference>
<comment type="similarity">
    <text evidence="7">Belongs to the TRAP transporter small permease family.</text>
</comment>
<evidence type="ECO:0000313" key="9">
    <source>
        <dbReference type="EMBL" id="QJW85346.1"/>
    </source>
</evidence>
<feature type="transmembrane region" description="Helical" evidence="7">
    <location>
        <begin position="69"/>
        <end position="90"/>
    </location>
</feature>
<evidence type="ECO:0000256" key="1">
    <source>
        <dbReference type="ARBA" id="ARBA00004651"/>
    </source>
</evidence>
<evidence type="ECO:0000256" key="4">
    <source>
        <dbReference type="ARBA" id="ARBA00022692"/>
    </source>
</evidence>
<proteinExistence type="inferred from homology"/>
<dbReference type="Pfam" id="PF04290">
    <property type="entry name" value="DctQ"/>
    <property type="match status" value="1"/>
</dbReference>
<keyword evidence="6 7" id="KW-0472">Membrane</keyword>
<organism evidence="9 10">
    <name type="scientific">Ramlibacter terrae</name>
    <dbReference type="NCBI Taxonomy" id="2732511"/>
    <lineage>
        <taxon>Bacteria</taxon>
        <taxon>Pseudomonadati</taxon>
        <taxon>Pseudomonadota</taxon>
        <taxon>Betaproteobacteria</taxon>
        <taxon>Burkholderiales</taxon>
        <taxon>Comamonadaceae</taxon>
        <taxon>Ramlibacter</taxon>
    </lineage>
</organism>
<gene>
    <name evidence="9" type="ORF">HK414_24100</name>
</gene>
<accession>A0ABX6P5D3</accession>
<dbReference type="InterPro" id="IPR055348">
    <property type="entry name" value="DctQ"/>
</dbReference>
<comment type="subunit">
    <text evidence="7">The complex comprises the extracytoplasmic solute receptor protein and the two transmembrane proteins.</text>
</comment>
<comment type="subcellular location">
    <subcellularLocation>
        <location evidence="7">Cell inner membrane</location>
        <topology evidence="7">Multi-pass membrane protein</topology>
    </subcellularLocation>
    <subcellularLocation>
        <location evidence="1">Cell membrane</location>
        <topology evidence="1">Multi-pass membrane protein</topology>
    </subcellularLocation>
</comment>
<keyword evidence="3" id="KW-1003">Cell membrane</keyword>
<evidence type="ECO:0000313" key="10">
    <source>
        <dbReference type="Proteomes" id="UP000500826"/>
    </source>
</evidence>
<keyword evidence="10" id="KW-1185">Reference proteome</keyword>
<evidence type="ECO:0000256" key="5">
    <source>
        <dbReference type="ARBA" id="ARBA00022989"/>
    </source>
</evidence>
<evidence type="ECO:0000256" key="2">
    <source>
        <dbReference type="ARBA" id="ARBA00022448"/>
    </source>
</evidence>
<comment type="caution">
    <text evidence="7">Lacks conserved residue(s) required for the propagation of feature annotation.</text>
</comment>
<protein>
    <recommendedName>
        <fullName evidence="7">TRAP transporter small permease protein</fullName>
    </recommendedName>
</protein>
<keyword evidence="5 7" id="KW-1133">Transmembrane helix</keyword>
<feature type="transmembrane region" description="Helical" evidence="7">
    <location>
        <begin position="31"/>
        <end position="48"/>
    </location>
</feature>
<evidence type="ECO:0000256" key="3">
    <source>
        <dbReference type="ARBA" id="ARBA00022475"/>
    </source>
</evidence>
<feature type="domain" description="Tripartite ATP-independent periplasmic transporters DctQ component" evidence="8">
    <location>
        <begin position="7"/>
        <end position="131"/>
    </location>
</feature>
<sequence length="140" mass="14774">MALLALAASTVVDIVMRYVFASPIRGFVDIASLAGAVLLAACFPHVLASRGNISIDMLGARLGKGAGRWLDRFGAMVTAGFFAVMAWQYVRFAGGLKSDGQTIPVLNWPVWPWWAAVAALVAAAALVALLTARTPREDAS</sequence>
<dbReference type="EMBL" id="CP053418">
    <property type="protein sequence ID" value="QJW85346.1"/>
    <property type="molecule type" value="Genomic_DNA"/>
</dbReference>
<comment type="function">
    <text evidence="7">Part of the tripartite ATP-independent periplasmic (TRAP) transport system.</text>
</comment>